<comment type="caution">
    <text evidence="2">The sequence shown here is derived from an EMBL/GenBank/DDBJ whole genome shotgun (WGS) entry which is preliminary data.</text>
</comment>
<protein>
    <submittedName>
        <fullName evidence="2">Gliding motility-associated-like protein</fullName>
    </submittedName>
</protein>
<name>A0A327X1Q9_LARAB</name>
<dbReference type="Proteomes" id="UP000248790">
    <property type="component" value="Unassembled WGS sequence"/>
</dbReference>
<organism evidence="2 3">
    <name type="scientific">Larkinella arboricola</name>
    <dbReference type="NCBI Taxonomy" id="643671"/>
    <lineage>
        <taxon>Bacteria</taxon>
        <taxon>Pseudomonadati</taxon>
        <taxon>Bacteroidota</taxon>
        <taxon>Cytophagia</taxon>
        <taxon>Cytophagales</taxon>
        <taxon>Spirosomataceae</taxon>
        <taxon>Larkinella</taxon>
    </lineage>
</organism>
<dbReference type="InterPro" id="IPR009038">
    <property type="entry name" value="GOLD_dom"/>
</dbReference>
<accession>A0A327X1Q9</accession>
<reference evidence="2 3" key="1">
    <citation type="submission" date="2018-06" db="EMBL/GenBank/DDBJ databases">
        <title>Genomic Encyclopedia of Archaeal and Bacterial Type Strains, Phase II (KMG-II): from individual species to whole genera.</title>
        <authorList>
            <person name="Goeker M."/>
        </authorList>
    </citation>
    <scope>NUCLEOTIDE SEQUENCE [LARGE SCALE GENOMIC DNA]</scope>
    <source>
        <strain evidence="2 3">DSM 21851</strain>
    </source>
</reference>
<dbReference type="AlphaFoldDB" id="A0A327X1Q9"/>
<gene>
    <name evidence="2" type="ORF">LX87_02166</name>
</gene>
<dbReference type="OrthoDB" id="1490014at2"/>
<evidence type="ECO:0000313" key="2">
    <source>
        <dbReference type="EMBL" id="RAK00461.1"/>
    </source>
</evidence>
<sequence>MKQFYRKTVWWSWLLWCWFGLALSASATHIVGGELELKRLTNQNPYTHQINLNLYFDDLNGNPGAEDPTVSIFIYRKGDNAFIGALDLPLVSSQFVNYTKPECALPSLRTRLLKYSGLVIFNLNAFNDSRGYYMVWERCCRNNSISNLQNPGNAGSTFYLEFPAQRSGNGADFINSSPSFRTVQGDYICINQPFSFDFGATDADGDSLAYRLVTPLNGFSTTNNPRPQVAMPSSAYPEVRWTSGLSQDRAIPGPAPLRVNARTGMLTVTAGQVGLFAFCVQVEEYRKNASGGWQRIGLVRRDFQLKVIDCQKNNPPSLAMRPTGQVNFYKEGTVLKINDKNANCLDLFITDLDPNQRVKMTVLDGPAQGITFSPAEVLIRFPGDTVKTKVCFDPCLADGKQLKLALLATDEGCPQGLKDTLTITLEMAPELNRKPDVLTTLPGNQTAVQAGKTLQFRVNGTDPDQDMITLTAVGRGFTLAQVGMSFAAVSGQGSVSQQFNWTPQCDQVKNTEYVVDFIVTDTRCNRNQRDTVTVRLRATPETSRPPTVKTTLGTPTVELTITHGDSLPAAVRFDVIGEDPDPGVLKLSAVGNNFDWKSLGMQFEEKTGPSPLTSPFVWQPTCPVLQGKEKATYELDFISQDSSCPTLYDTTRVTFVVKDIPVDYDITITNVITPNEDGKNDFFSVPNLPLDNCADQFRRVDIMNRWGKAVFSSTDRNFRWDAGDYPPGQYYYLIKYTNRSYKGMVTVLR</sequence>
<proteinExistence type="predicted"/>
<evidence type="ECO:0000313" key="3">
    <source>
        <dbReference type="Proteomes" id="UP000248790"/>
    </source>
</evidence>
<dbReference type="RefSeq" id="WP_111628200.1">
    <property type="nucleotide sequence ID" value="NZ_QLMC01000002.1"/>
</dbReference>
<evidence type="ECO:0000259" key="1">
    <source>
        <dbReference type="PROSITE" id="PS50866"/>
    </source>
</evidence>
<dbReference type="EMBL" id="QLMC01000002">
    <property type="protein sequence ID" value="RAK00461.1"/>
    <property type="molecule type" value="Genomic_DNA"/>
</dbReference>
<keyword evidence="3" id="KW-1185">Reference proteome</keyword>
<feature type="domain" description="GOLD" evidence="1">
    <location>
        <begin position="138"/>
        <end position="305"/>
    </location>
</feature>
<dbReference type="PROSITE" id="PS50866">
    <property type="entry name" value="GOLD"/>
    <property type="match status" value="1"/>
</dbReference>
<dbReference type="Pfam" id="PF13585">
    <property type="entry name" value="CHU_C"/>
    <property type="match status" value="1"/>
</dbReference>